<evidence type="ECO:0000256" key="1">
    <source>
        <dbReference type="ARBA" id="ARBA00022723"/>
    </source>
</evidence>
<keyword evidence="1" id="KW-0479">Metal-binding</keyword>
<evidence type="ECO:0000256" key="3">
    <source>
        <dbReference type="ARBA" id="ARBA00022833"/>
    </source>
</evidence>
<dbReference type="GO" id="GO:0008270">
    <property type="term" value="F:zinc ion binding"/>
    <property type="evidence" value="ECO:0007669"/>
    <property type="project" value="UniProtKB-UniRule"/>
</dbReference>
<dbReference type="SUPFAM" id="SSF144232">
    <property type="entry name" value="HIT/MYND zinc finger-like"/>
    <property type="match status" value="1"/>
</dbReference>
<dbReference type="GO" id="GO:0048254">
    <property type="term" value="P:snoRNA localization"/>
    <property type="evidence" value="ECO:0007669"/>
    <property type="project" value="TreeGrafter"/>
</dbReference>
<dbReference type="InterPro" id="IPR051639">
    <property type="entry name" value="BCD1"/>
</dbReference>
<keyword evidence="2 6" id="KW-0863">Zinc-finger</keyword>
<reference evidence="9 10" key="1">
    <citation type="submission" date="2014-04" db="EMBL/GenBank/DDBJ databases">
        <authorList>
            <consortium name="DOE Joint Genome Institute"/>
            <person name="Kuo A."/>
            <person name="Gay G."/>
            <person name="Dore J."/>
            <person name="Kohler A."/>
            <person name="Nagy L.G."/>
            <person name="Floudas D."/>
            <person name="Copeland A."/>
            <person name="Barry K.W."/>
            <person name="Cichocki N."/>
            <person name="Veneault-Fourrey C."/>
            <person name="LaButti K."/>
            <person name="Lindquist E.A."/>
            <person name="Lipzen A."/>
            <person name="Lundell T."/>
            <person name="Morin E."/>
            <person name="Murat C."/>
            <person name="Sun H."/>
            <person name="Tunlid A."/>
            <person name="Henrissat B."/>
            <person name="Grigoriev I.V."/>
            <person name="Hibbett D.S."/>
            <person name="Martin F."/>
            <person name="Nordberg H.P."/>
            <person name="Cantor M.N."/>
            <person name="Hua S.X."/>
        </authorList>
    </citation>
    <scope>NUCLEOTIDE SEQUENCE [LARGE SCALE GENOMIC DNA]</scope>
    <source>
        <strain evidence="10">h7</strain>
    </source>
</reference>
<dbReference type="InterPro" id="IPR057721">
    <property type="entry name" value="BCD1_alpha/beta"/>
</dbReference>
<evidence type="ECO:0000256" key="6">
    <source>
        <dbReference type="PROSITE-ProRule" id="PRU00453"/>
    </source>
</evidence>
<reference evidence="10" key="2">
    <citation type="submission" date="2015-01" db="EMBL/GenBank/DDBJ databases">
        <title>Evolutionary Origins and Diversification of the Mycorrhizal Mutualists.</title>
        <authorList>
            <consortium name="DOE Joint Genome Institute"/>
            <consortium name="Mycorrhizal Genomics Consortium"/>
            <person name="Kohler A."/>
            <person name="Kuo A."/>
            <person name="Nagy L.G."/>
            <person name="Floudas D."/>
            <person name="Copeland A."/>
            <person name="Barry K.W."/>
            <person name="Cichocki N."/>
            <person name="Veneault-Fourrey C."/>
            <person name="LaButti K."/>
            <person name="Lindquist E.A."/>
            <person name="Lipzen A."/>
            <person name="Lundell T."/>
            <person name="Morin E."/>
            <person name="Murat C."/>
            <person name="Riley R."/>
            <person name="Ohm R."/>
            <person name="Sun H."/>
            <person name="Tunlid A."/>
            <person name="Henrissat B."/>
            <person name="Grigoriev I.V."/>
            <person name="Hibbett D.S."/>
            <person name="Martin F."/>
        </authorList>
    </citation>
    <scope>NUCLEOTIDE SEQUENCE [LARGE SCALE GENOMIC DNA]</scope>
    <source>
        <strain evidence="10">h7</strain>
    </source>
</reference>
<evidence type="ECO:0000256" key="2">
    <source>
        <dbReference type="ARBA" id="ARBA00022771"/>
    </source>
</evidence>
<dbReference type="OrthoDB" id="272357at2759"/>
<feature type="domain" description="HIT-type" evidence="8">
    <location>
        <begin position="1"/>
        <end position="33"/>
    </location>
</feature>
<dbReference type="PANTHER" id="PTHR13483:SF11">
    <property type="entry name" value="ZINC FINGER HIT DOMAIN-CONTAINING PROTEIN 3"/>
    <property type="match status" value="1"/>
</dbReference>
<evidence type="ECO:0000256" key="5">
    <source>
        <dbReference type="ARBA" id="ARBA00049654"/>
    </source>
</evidence>
<organism evidence="9 10">
    <name type="scientific">Hebeloma cylindrosporum</name>
    <dbReference type="NCBI Taxonomy" id="76867"/>
    <lineage>
        <taxon>Eukaryota</taxon>
        <taxon>Fungi</taxon>
        <taxon>Dikarya</taxon>
        <taxon>Basidiomycota</taxon>
        <taxon>Agaricomycotina</taxon>
        <taxon>Agaricomycetes</taxon>
        <taxon>Agaricomycetidae</taxon>
        <taxon>Agaricales</taxon>
        <taxon>Agaricineae</taxon>
        <taxon>Hymenogastraceae</taxon>
        <taxon>Hebeloma</taxon>
    </lineage>
</organism>
<evidence type="ECO:0000256" key="7">
    <source>
        <dbReference type="SAM" id="MobiDB-lite"/>
    </source>
</evidence>
<accession>A0A0C3CAM6</accession>
<dbReference type="PROSITE" id="PS51083">
    <property type="entry name" value="ZF_HIT"/>
    <property type="match status" value="1"/>
</dbReference>
<evidence type="ECO:0000313" key="10">
    <source>
        <dbReference type="Proteomes" id="UP000053424"/>
    </source>
</evidence>
<protein>
    <recommendedName>
        <fullName evidence="8">HIT-type domain-containing protein</fullName>
    </recommendedName>
</protein>
<feature type="region of interest" description="Disordered" evidence="7">
    <location>
        <begin position="370"/>
        <end position="394"/>
    </location>
</feature>
<dbReference type="Gene3D" id="3.30.60.190">
    <property type="match status" value="1"/>
</dbReference>
<evidence type="ECO:0000313" key="9">
    <source>
        <dbReference type="EMBL" id="KIM45875.1"/>
    </source>
</evidence>
<sequence length="394" mass="43324">MCTHGYAKYTCPGCSMRTCSAVCSSSHKSKTGCTGERNKVTYVPMNNYTWGKMMDDYVFLEDMGRKVGDWGAEIVRGGGQGRARGRGRGGAGPSGQPKTKRDILKMELEARNIEKRKLNQSTWDFKHQRAMLTIEFKFYKPKNPLAPSSQPIPPPLTLLTHRNDMNSALISLLRSHIPSGPKSKKETAHPEWVKQLVHPDPDDPDSFANPQCVMAAQPDPTASIGYRVRKAHYSFDASKPLADLLANTHFVEFPTIEIWSEFAGGVIDAQGVMQHQETKPLKRRKLNPKAGKQAMVGLLGGYGSESEEEEPRNVLEALGDYAGSDEDESSQPANHAEDVDNVSVAGFSDDEGDIEVDPAALLELMRSVTGEGPWTADVDDDEAVDWGDADDDLE</sequence>
<dbReference type="GO" id="GO:0005634">
    <property type="term" value="C:nucleus"/>
    <property type="evidence" value="ECO:0007669"/>
    <property type="project" value="TreeGrafter"/>
</dbReference>
<gene>
    <name evidence="9" type="ORF">M413DRAFT_16694</name>
</gene>
<feature type="region of interest" description="Disordered" evidence="7">
    <location>
        <begin position="76"/>
        <end position="100"/>
    </location>
</feature>
<dbReference type="PANTHER" id="PTHR13483">
    <property type="entry name" value="BOX C_D SNORNA PROTEIN 1-RELATED"/>
    <property type="match status" value="1"/>
</dbReference>
<feature type="compositionally biased region" description="Gly residues" evidence="7">
    <location>
        <begin position="76"/>
        <end position="93"/>
    </location>
</feature>
<dbReference type="InterPro" id="IPR007529">
    <property type="entry name" value="Znf_HIT"/>
</dbReference>
<evidence type="ECO:0000256" key="4">
    <source>
        <dbReference type="ARBA" id="ARBA00049598"/>
    </source>
</evidence>
<feature type="region of interest" description="Disordered" evidence="7">
    <location>
        <begin position="322"/>
        <end position="355"/>
    </location>
</feature>
<name>A0A0C3CAM6_HEBCY</name>
<dbReference type="GO" id="GO:0070761">
    <property type="term" value="C:pre-snoRNP complex"/>
    <property type="evidence" value="ECO:0007669"/>
    <property type="project" value="TreeGrafter"/>
</dbReference>
<dbReference type="HOGENOM" id="CLU_025524_1_0_1"/>
<dbReference type="STRING" id="686832.A0A0C3CAM6"/>
<keyword evidence="10" id="KW-1185">Reference proteome</keyword>
<dbReference type="EMBL" id="KN831771">
    <property type="protein sequence ID" value="KIM45875.1"/>
    <property type="molecule type" value="Genomic_DNA"/>
</dbReference>
<dbReference type="GO" id="GO:0000492">
    <property type="term" value="P:box C/D snoRNP assembly"/>
    <property type="evidence" value="ECO:0007669"/>
    <property type="project" value="TreeGrafter"/>
</dbReference>
<dbReference type="AlphaFoldDB" id="A0A0C3CAM6"/>
<feature type="compositionally biased region" description="Acidic residues" evidence="7">
    <location>
        <begin position="377"/>
        <end position="394"/>
    </location>
</feature>
<dbReference type="Proteomes" id="UP000053424">
    <property type="component" value="Unassembled WGS sequence"/>
</dbReference>
<comment type="similarity">
    <text evidence="5">Belongs to the BCD1 family.</text>
</comment>
<evidence type="ECO:0000259" key="8">
    <source>
        <dbReference type="PROSITE" id="PS51083"/>
    </source>
</evidence>
<dbReference type="Pfam" id="PF25790">
    <property type="entry name" value="BCD1"/>
    <property type="match status" value="1"/>
</dbReference>
<dbReference type="CDD" id="cd23023">
    <property type="entry name" value="zf-HIT_BCD1"/>
    <property type="match status" value="1"/>
</dbReference>
<keyword evidence="3" id="KW-0862">Zinc</keyword>
<comment type="function">
    <text evidence="4">Required for box C/D snoRNAs accumulation involved in snoRNA processing, snoRNA transport to the nucleolus and ribosome biogenesis.</text>
</comment>
<dbReference type="GO" id="GO:0000463">
    <property type="term" value="P:maturation of LSU-rRNA from tricistronic rRNA transcript (SSU-rRNA, 5.8S rRNA, LSU-rRNA)"/>
    <property type="evidence" value="ECO:0007669"/>
    <property type="project" value="TreeGrafter"/>
</dbReference>
<proteinExistence type="inferred from homology"/>